<protein>
    <recommendedName>
        <fullName evidence="5">Chain length determinant protein</fullName>
    </recommendedName>
</protein>
<organism evidence="3 4">
    <name type="scientific">Actinomadura violacea</name>
    <dbReference type="NCBI Taxonomy" id="2819934"/>
    <lineage>
        <taxon>Bacteria</taxon>
        <taxon>Bacillati</taxon>
        <taxon>Actinomycetota</taxon>
        <taxon>Actinomycetes</taxon>
        <taxon>Streptosporangiales</taxon>
        <taxon>Thermomonosporaceae</taxon>
        <taxon>Actinomadura</taxon>
    </lineage>
</organism>
<accession>A0ABS3RKM6</accession>
<feature type="region of interest" description="Disordered" evidence="1">
    <location>
        <begin position="328"/>
        <end position="388"/>
    </location>
</feature>
<feature type="transmembrane region" description="Helical" evidence="2">
    <location>
        <begin position="226"/>
        <end position="247"/>
    </location>
</feature>
<evidence type="ECO:0008006" key="5">
    <source>
        <dbReference type="Google" id="ProtNLM"/>
    </source>
</evidence>
<name>A0ABS3RKM6_9ACTN</name>
<keyword evidence="2" id="KW-0812">Transmembrane</keyword>
<keyword evidence="2" id="KW-0472">Membrane</keyword>
<evidence type="ECO:0000313" key="3">
    <source>
        <dbReference type="EMBL" id="MBO2456654.1"/>
    </source>
</evidence>
<evidence type="ECO:0000256" key="1">
    <source>
        <dbReference type="SAM" id="MobiDB-lite"/>
    </source>
</evidence>
<dbReference type="EMBL" id="JAGEPF010000002">
    <property type="protein sequence ID" value="MBO2456654.1"/>
    <property type="molecule type" value="Genomic_DNA"/>
</dbReference>
<reference evidence="3 4" key="1">
    <citation type="submission" date="2021-03" db="EMBL/GenBank/DDBJ databases">
        <title>Actinomadura violae sp. nov., isolated from lichen in Thailand.</title>
        <authorList>
            <person name="Kanchanasin P."/>
            <person name="Saeng-In P."/>
            <person name="Phongsopitanun W."/>
            <person name="Yuki M."/>
            <person name="Kudo T."/>
            <person name="Ohkuma M."/>
            <person name="Tanasupawat S."/>
        </authorList>
    </citation>
    <scope>NUCLEOTIDE SEQUENCE [LARGE SCALE GENOMIC DNA]</scope>
    <source>
        <strain evidence="3 4">LCR2-06</strain>
    </source>
</reference>
<dbReference type="Proteomes" id="UP000680206">
    <property type="component" value="Unassembled WGS sequence"/>
</dbReference>
<evidence type="ECO:0000313" key="4">
    <source>
        <dbReference type="Proteomes" id="UP000680206"/>
    </source>
</evidence>
<dbReference type="InterPro" id="IPR050445">
    <property type="entry name" value="Bact_polysacc_biosynth/exp"/>
</dbReference>
<feature type="compositionally biased region" description="Polar residues" evidence="1">
    <location>
        <begin position="374"/>
        <end position="387"/>
    </location>
</feature>
<comment type="caution">
    <text evidence="3">The sequence shown here is derived from an EMBL/GenBank/DDBJ whole genome shotgun (WGS) entry which is preliminary data.</text>
</comment>
<evidence type="ECO:0000256" key="2">
    <source>
        <dbReference type="SAM" id="Phobius"/>
    </source>
</evidence>
<sequence length="479" mass="49104">MEIDEVAARVVRSYWALLLVMTVAPLMLVGGVMSRQDPPAVAKTRLQATAKAADAAAGDAGVSTEVSQVKAFATSENLLGGVLGQLRLHRSTTKLAKDIGVAGLGTSTVVELSVKDKDPQAARRLTDAIGAAVVKEINDSNQGAINQQLATIDKRVRDLEKRLGPLSRRAGAQPNPDIGAANERERVQAELTDLRSNRSDLQAQLLTAGNASVVQPAVIAPKSDPAVMMAVVAGLAGLVAGILIAVVTEMARPTIPGQRRVARRLGVPLLGWADKGPAELADLGRRVRLAARKEEVGQVTLVGAPGPLPADLVSAVASAVYGDRTKVVGARPVRQRPGEDGGTVAGAAAAKRKNDGPKQDGPKNDGGSGDGPPVNSSGPGTGKSTSVVRAGGGTAVMTKKSGEAVSPSEITQPVPVPARAVCHVHAFEDVDPGSDDEVGVVVVVGPVTRVSGLETVRDLVAASGWPLLGVIATSRKIKG</sequence>
<gene>
    <name evidence="3" type="ORF">J4709_03485</name>
</gene>
<dbReference type="RefSeq" id="WP_208236769.1">
    <property type="nucleotide sequence ID" value="NZ_JAGEPF010000002.1"/>
</dbReference>
<dbReference type="PANTHER" id="PTHR32309:SF31">
    <property type="entry name" value="CAPSULAR EXOPOLYSACCHARIDE FAMILY"/>
    <property type="match status" value="1"/>
</dbReference>
<keyword evidence="4" id="KW-1185">Reference proteome</keyword>
<proteinExistence type="predicted"/>
<feature type="transmembrane region" description="Helical" evidence="2">
    <location>
        <begin position="14"/>
        <end position="33"/>
    </location>
</feature>
<feature type="compositionally biased region" description="Basic and acidic residues" evidence="1">
    <location>
        <begin position="352"/>
        <end position="363"/>
    </location>
</feature>
<keyword evidence="2" id="KW-1133">Transmembrane helix</keyword>
<dbReference type="PANTHER" id="PTHR32309">
    <property type="entry name" value="TYROSINE-PROTEIN KINASE"/>
    <property type="match status" value="1"/>
</dbReference>